<dbReference type="InterPro" id="IPR031552">
    <property type="entry name" value="ParE-like_toxin"/>
</dbReference>
<dbReference type="AlphaFoldDB" id="E3CVW3"/>
<sequence length="95" mass="10958">MKAPENPVQVVQERQFRVAYKKLHPHQKSAVNQAIRDLVENPLAGKEKAGDLRGIFVHKFSCAGTEYLLAYLWDPQTRVLLALGVHENFYRDLKR</sequence>
<dbReference type="EMBL" id="CM001022">
    <property type="protein sequence ID" value="EFQ24218.1"/>
    <property type="molecule type" value="Genomic_DNA"/>
</dbReference>
<name>E3CVW3_9BACT</name>
<dbReference type="Proteomes" id="UP000005096">
    <property type="component" value="Chromosome"/>
</dbReference>
<protein>
    <recommendedName>
        <fullName evidence="3">Addiction module toxin RelE</fullName>
    </recommendedName>
</protein>
<proteinExistence type="predicted"/>
<dbReference type="RefSeq" id="WP_006301446.1">
    <property type="nucleotide sequence ID" value="NZ_CM001022.1"/>
</dbReference>
<keyword evidence="2" id="KW-1185">Reference proteome</keyword>
<dbReference type="Pfam" id="PF15781">
    <property type="entry name" value="ParE-like_toxin"/>
    <property type="match status" value="1"/>
</dbReference>
<dbReference type="PaxDb" id="584708-Apau_1802"/>
<dbReference type="HOGENOM" id="CLU_157820_0_0_0"/>
<gene>
    <name evidence="1" type="ORF">Apau_1802</name>
</gene>
<organism evidence="1 2">
    <name type="scientific">Aminomonas paucivorans DSM 12260</name>
    <dbReference type="NCBI Taxonomy" id="584708"/>
    <lineage>
        <taxon>Bacteria</taxon>
        <taxon>Thermotogati</taxon>
        <taxon>Synergistota</taxon>
        <taxon>Synergistia</taxon>
        <taxon>Synergistales</taxon>
        <taxon>Synergistaceae</taxon>
        <taxon>Aminomonas</taxon>
    </lineage>
</organism>
<dbReference type="STRING" id="584708.Apau_1802"/>
<evidence type="ECO:0000313" key="1">
    <source>
        <dbReference type="EMBL" id="EFQ24218.1"/>
    </source>
</evidence>
<accession>E3CVW3</accession>
<dbReference type="InterPro" id="IPR035093">
    <property type="entry name" value="RelE/ParE_toxin_dom_sf"/>
</dbReference>
<dbReference type="SUPFAM" id="SSF143011">
    <property type="entry name" value="RelE-like"/>
    <property type="match status" value="1"/>
</dbReference>
<evidence type="ECO:0000313" key="2">
    <source>
        <dbReference type="Proteomes" id="UP000005096"/>
    </source>
</evidence>
<evidence type="ECO:0008006" key="3">
    <source>
        <dbReference type="Google" id="ProtNLM"/>
    </source>
</evidence>
<dbReference type="eggNOG" id="COG2026">
    <property type="taxonomic scope" value="Bacteria"/>
</dbReference>
<dbReference type="OrthoDB" id="82378at2"/>
<reference evidence="1 2" key="1">
    <citation type="journal article" date="2010" name="Stand. Genomic Sci.">
        <title>Non-contiguous finished genome sequence of Aminomonas paucivorans type strain (GLU-3).</title>
        <authorList>
            <person name="Pitluck S."/>
            <person name="Yasawong M."/>
            <person name="Held B."/>
            <person name="Lapidus A."/>
            <person name="Nolan M."/>
            <person name="Copeland A."/>
            <person name="Lucas S."/>
            <person name="Del Rio T.G."/>
            <person name="Tice H."/>
            <person name="Cheng J.F."/>
            <person name="Chertkov O."/>
            <person name="Goodwin L."/>
            <person name="Tapia R."/>
            <person name="Han C."/>
            <person name="Liolios K."/>
            <person name="Ivanova N."/>
            <person name="Mavromatis K."/>
            <person name="Ovchinnikova G."/>
            <person name="Pati A."/>
            <person name="Chen A."/>
            <person name="Palaniappan K."/>
            <person name="Land M."/>
            <person name="Hauser L."/>
            <person name="Chang Y.J."/>
            <person name="Jeffries C.D."/>
            <person name="Pukall R."/>
            <person name="Spring S."/>
            <person name="Rohde M."/>
            <person name="Sikorski J."/>
            <person name="Goker M."/>
            <person name="Woyke T."/>
            <person name="Bristow J."/>
            <person name="Eisen J.A."/>
            <person name="Markowitz V."/>
            <person name="Hugenholtz P."/>
            <person name="Kyrpides N.C."/>
            <person name="Klenk H.P."/>
        </authorList>
    </citation>
    <scope>NUCLEOTIDE SEQUENCE [LARGE SCALE GENOMIC DNA]</scope>
    <source>
        <strain evidence="1 2">DSM 12260</strain>
    </source>
</reference>